<evidence type="ECO:0000313" key="2">
    <source>
        <dbReference type="EMBL" id="MCI62007.1"/>
    </source>
</evidence>
<sequence>TQPPPLYRSRRGATPDVVTF</sequence>
<protein>
    <submittedName>
        <fullName evidence="2">Uncharacterized protein</fullName>
    </submittedName>
</protein>
<dbReference type="AlphaFoldDB" id="A0A392TNJ6"/>
<feature type="region of interest" description="Disordered" evidence="1">
    <location>
        <begin position="1"/>
        <end position="20"/>
    </location>
</feature>
<dbReference type="EMBL" id="LXQA010610762">
    <property type="protein sequence ID" value="MCI62007.1"/>
    <property type="molecule type" value="Genomic_DNA"/>
</dbReference>
<proteinExistence type="predicted"/>
<feature type="non-terminal residue" evidence="2">
    <location>
        <position position="1"/>
    </location>
</feature>
<dbReference type="Proteomes" id="UP000265520">
    <property type="component" value="Unassembled WGS sequence"/>
</dbReference>
<organism evidence="2 3">
    <name type="scientific">Trifolium medium</name>
    <dbReference type="NCBI Taxonomy" id="97028"/>
    <lineage>
        <taxon>Eukaryota</taxon>
        <taxon>Viridiplantae</taxon>
        <taxon>Streptophyta</taxon>
        <taxon>Embryophyta</taxon>
        <taxon>Tracheophyta</taxon>
        <taxon>Spermatophyta</taxon>
        <taxon>Magnoliopsida</taxon>
        <taxon>eudicotyledons</taxon>
        <taxon>Gunneridae</taxon>
        <taxon>Pentapetalae</taxon>
        <taxon>rosids</taxon>
        <taxon>fabids</taxon>
        <taxon>Fabales</taxon>
        <taxon>Fabaceae</taxon>
        <taxon>Papilionoideae</taxon>
        <taxon>50 kb inversion clade</taxon>
        <taxon>NPAAA clade</taxon>
        <taxon>Hologalegina</taxon>
        <taxon>IRL clade</taxon>
        <taxon>Trifolieae</taxon>
        <taxon>Trifolium</taxon>
    </lineage>
</organism>
<comment type="caution">
    <text evidence="2">The sequence shown here is derived from an EMBL/GenBank/DDBJ whole genome shotgun (WGS) entry which is preliminary data.</text>
</comment>
<keyword evidence="3" id="KW-1185">Reference proteome</keyword>
<accession>A0A392TNJ6</accession>
<evidence type="ECO:0000313" key="3">
    <source>
        <dbReference type="Proteomes" id="UP000265520"/>
    </source>
</evidence>
<evidence type="ECO:0000256" key="1">
    <source>
        <dbReference type="SAM" id="MobiDB-lite"/>
    </source>
</evidence>
<name>A0A392TNJ6_9FABA</name>
<reference evidence="2 3" key="1">
    <citation type="journal article" date="2018" name="Front. Plant Sci.">
        <title>Red Clover (Trifolium pratense) and Zigzag Clover (T. medium) - A Picture of Genomic Similarities and Differences.</title>
        <authorList>
            <person name="Dluhosova J."/>
            <person name="Istvanek J."/>
            <person name="Nedelnik J."/>
            <person name="Repkova J."/>
        </authorList>
    </citation>
    <scope>NUCLEOTIDE SEQUENCE [LARGE SCALE GENOMIC DNA]</scope>
    <source>
        <strain evidence="3">cv. 10/8</strain>
        <tissue evidence="2">Leaf</tissue>
    </source>
</reference>